<keyword evidence="1" id="KW-0614">Plasmid</keyword>
<evidence type="ECO:0000313" key="2">
    <source>
        <dbReference type="Proteomes" id="UP001060733"/>
    </source>
</evidence>
<sequence length="133" mass="13603">MGQIAPVGDDGDANGYMGLATKFTALQTTAAHLLEHAELIAQRMRANAATAVRVAELSAAAEVDPAHVAAVTDVAGAFGRVVGGCKNLMGAVDGVHQAAGNLKAEHRAEYGAIHDAATASKARQARPGFYQLP</sequence>
<protein>
    <recommendedName>
        <fullName evidence="3">Conjugal transfer protein TraB</fullName>
    </recommendedName>
</protein>
<gene>
    <name evidence="1" type="ORF">N8I86_38795</name>
</gene>
<dbReference type="Proteomes" id="UP001060733">
    <property type="component" value="Plasmid punmamed3"/>
</dbReference>
<accession>A0ABY6F1I4</accession>
<organism evidence="1 2">
    <name type="scientific">Streptomyces albidocamelliae</name>
    <dbReference type="NCBI Taxonomy" id="2981135"/>
    <lineage>
        <taxon>Bacteria</taxon>
        <taxon>Bacillati</taxon>
        <taxon>Actinomycetota</taxon>
        <taxon>Actinomycetes</taxon>
        <taxon>Kitasatosporales</taxon>
        <taxon>Streptomycetaceae</taxon>
        <taxon>Streptomyces</taxon>
    </lineage>
</organism>
<evidence type="ECO:0008006" key="3">
    <source>
        <dbReference type="Google" id="ProtNLM"/>
    </source>
</evidence>
<reference evidence="1" key="1">
    <citation type="submission" date="2022-10" db="EMBL/GenBank/DDBJ databases">
        <authorList>
            <person name="Mo P."/>
        </authorList>
    </citation>
    <scope>NUCLEOTIDE SEQUENCE</scope>
    <source>
        <strain evidence="1">HUAS 14-6</strain>
        <plasmid evidence="1">punmamed3</plasmid>
    </source>
</reference>
<geneLocation type="plasmid" evidence="1 2">
    <name>punmamed3</name>
</geneLocation>
<proteinExistence type="predicted"/>
<dbReference type="RefSeq" id="WP_263280349.1">
    <property type="nucleotide sequence ID" value="NZ_CP106797.1"/>
</dbReference>
<dbReference type="EMBL" id="CP106797">
    <property type="protein sequence ID" value="UXY40515.1"/>
    <property type="molecule type" value="Genomic_DNA"/>
</dbReference>
<name>A0ABY6F1I4_9ACTN</name>
<evidence type="ECO:0000313" key="1">
    <source>
        <dbReference type="EMBL" id="UXY40515.1"/>
    </source>
</evidence>
<keyword evidence="2" id="KW-1185">Reference proteome</keyword>